<dbReference type="PANTHER" id="PTHR10859:SF105">
    <property type="entry name" value="DOLICHYL-PHOSPHATE BETA-D-MANNOSYLTRANSFERASE"/>
    <property type="match status" value="1"/>
</dbReference>
<feature type="domain" description="Glycosyltransferase 2-like" evidence="1">
    <location>
        <begin position="86"/>
        <end position="208"/>
    </location>
</feature>
<proteinExistence type="predicted"/>
<keyword evidence="2" id="KW-0808">Transferase</keyword>
<name>L9W6Q9_9EURY</name>
<evidence type="ECO:0000259" key="1">
    <source>
        <dbReference type="Pfam" id="PF00535"/>
    </source>
</evidence>
<dbReference type="PANTHER" id="PTHR10859">
    <property type="entry name" value="GLYCOSYL TRANSFERASE"/>
    <property type="match status" value="1"/>
</dbReference>
<gene>
    <name evidence="2" type="ORF">C494_17943</name>
</gene>
<dbReference type="EMBL" id="AOHY01000054">
    <property type="protein sequence ID" value="ELY43998.1"/>
    <property type="molecule type" value="Genomic_DNA"/>
</dbReference>
<dbReference type="STRING" id="1227500.C494_17943"/>
<feature type="domain" description="Glycosyltransferase 2-like" evidence="1">
    <location>
        <begin position="15"/>
        <end position="56"/>
    </location>
</feature>
<dbReference type="GO" id="GO:0006487">
    <property type="term" value="P:protein N-linked glycosylation"/>
    <property type="evidence" value="ECO:0007669"/>
    <property type="project" value="TreeGrafter"/>
</dbReference>
<organism evidence="2 3">
    <name type="scientific">Natronorubrum bangense JCM 10635</name>
    <dbReference type="NCBI Taxonomy" id="1227500"/>
    <lineage>
        <taxon>Archaea</taxon>
        <taxon>Methanobacteriati</taxon>
        <taxon>Methanobacteriota</taxon>
        <taxon>Stenosarchaea group</taxon>
        <taxon>Halobacteria</taxon>
        <taxon>Halobacteriales</taxon>
        <taxon>Natrialbaceae</taxon>
        <taxon>Natronorubrum</taxon>
    </lineage>
</organism>
<dbReference type="InterPro" id="IPR001173">
    <property type="entry name" value="Glyco_trans_2-like"/>
</dbReference>
<sequence length="278" mass="31330">MVRFVIMYRNNTVGVVVPAYNESGLVGDVIRKQPDYVDRIYVIDDRSTDDTWTEILAAGSDAGGAICVGSGGIGRTTWKIPETQAVVYESSGRVVPIRHRENRGVGGAIKSGYLQAREDRMDITVTTDADDQMDLGQMTRLLDPIVDGRADYTKGNRLSSRKLQDSMPTVRFVGNVLLTLLTRIASGYWQMMDSQNGYTAISAQALECIDVEDLFEYYGLRNELLVRLNVANMRVRDVPMEPVYGTEESHIRLGQFIPKVLIMLIQSFLWRMRTQYLK</sequence>
<dbReference type="AlphaFoldDB" id="L9W6Q9"/>
<evidence type="ECO:0000313" key="2">
    <source>
        <dbReference type="EMBL" id="ELY43998.1"/>
    </source>
</evidence>
<dbReference type="InterPro" id="IPR029044">
    <property type="entry name" value="Nucleotide-diphossugar_trans"/>
</dbReference>
<dbReference type="Proteomes" id="UP000011690">
    <property type="component" value="Unassembled WGS sequence"/>
</dbReference>
<dbReference type="Gene3D" id="3.90.550.10">
    <property type="entry name" value="Spore Coat Polysaccharide Biosynthesis Protein SpsA, Chain A"/>
    <property type="match status" value="1"/>
</dbReference>
<protein>
    <submittedName>
        <fullName evidence="2">Family 2 glycosyl transferase</fullName>
    </submittedName>
</protein>
<comment type="caution">
    <text evidence="2">The sequence shown here is derived from an EMBL/GenBank/DDBJ whole genome shotgun (WGS) entry which is preliminary data.</text>
</comment>
<dbReference type="GO" id="GO:0016740">
    <property type="term" value="F:transferase activity"/>
    <property type="evidence" value="ECO:0007669"/>
    <property type="project" value="UniProtKB-KW"/>
</dbReference>
<dbReference type="eggNOG" id="arCOG00896">
    <property type="taxonomic scope" value="Archaea"/>
</dbReference>
<dbReference type="Pfam" id="PF00535">
    <property type="entry name" value="Glycos_transf_2"/>
    <property type="match status" value="2"/>
</dbReference>
<accession>L9W6Q9</accession>
<reference evidence="2 3" key="1">
    <citation type="journal article" date="2014" name="PLoS Genet.">
        <title>Phylogenetically driven sequencing of extremely halophilic archaea reveals strategies for static and dynamic osmo-response.</title>
        <authorList>
            <person name="Becker E.A."/>
            <person name="Seitzer P.M."/>
            <person name="Tritt A."/>
            <person name="Larsen D."/>
            <person name="Krusor M."/>
            <person name="Yao A.I."/>
            <person name="Wu D."/>
            <person name="Madern D."/>
            <person name="Eisen J.A."/>
            <person name="Darling A.E."/>
            <person name="Facciotti M.T."/>
        </authorList>
    </citation>
    <scope>NUCLEOTIDE SEQUENCE [LARGE SCALE GENOMIC DNA]</scope>
    <source>
        <strain evidence="2 3">JCM 10635</strain>
    </source>
</reference>
<evidence type="ECO:0000313" key="3">
    <source>
        <dbReference type="Proteomes" id="UP000011690"/>
    </source>
</evidence>
<dbReference type="CDD" id="cd04179">
    <property type="entry name" value="DPM_DPG-synthase_like"/>
    <property type="match status" value="1"/>
</dbReference>
<keyword evidence="3" id="KW-1185">Reference proteome</keyword>
<dbReference type="SUPFAM" id="SSF53448">
    <property type="entry name" value="Nucleotide-diphospho-sugar transferases"/>
    <property type="match status" value="1"/>
</dbReference>